<evidence type="ECO:0000313" key="1">
    <source>
        <dbReference type="EMBL" id="KAL3813315.1"/>
    </source>
</evidence>
<proteinExistence type="predicted"/>
<organism evidence="1 2">
    <name type="scientific">Penstemon smallii</name>
    <dbReference type="NCBI Taxonomy" id="265156"/>
    <lineage>
        <taxon>Eukaryota</taxon>
        <taxon>Viridiplantae</taxon>
        <taxon>Streptophyta</taxon>
        <taxon>Embryophyta</taxon>
        <taxon>Tracheophyta</taxon>
        <taxon>Spermatophyta</taxon>
        <taxon>Magnoliopsida</taxon>
        <taxon>eudicotyledons</taxon>
        <taxon>Gunneridae</taxon>
        <taxon>Pentapetalae</taxon>
        <taxon>asterids</taxon>
        <taxon>lamiids</taxon>
        <taxon>Lamiales</taxon>
        <taxon>Plantaginaceae</taxon>
        <taxon>Cheloneae</taxon>
        <taxon>Penstemon</taxon>
    </lineage>
</organism>
<accession>A0ABD3RUI2</accession>
<dbReference type="AlphaFoldDB" id="A0ABD3RUI2"/>
<name>A0ABD3RUI2_9LAMI</name>
<dbReference type="Proteomes" id="UP001634393">
    <property type="component" value="Unassembled WGS sequence"/>
</dbReference>
<gene>
    <name evidence="1" type="ORF">ACJIZ3_014583</name>
</gene>
<reference evidence="1 2" key="1">
    <citation type="submission" date="2024-12" db="EMBL/GenBank/DDBJ databases">
        <title>The unique morphological basis and parallel evolutionary history of personate flowers in Penstemon.</title>
        <authorList>
            <person name="Depatie T.H."/>
            <person name="Wessinger C.A."/>
        </authorList>
    </citation>
    <scope>NUCLEOTIDE SEQUENCE [LARGE SCALE GENOMIC DNA]</scope>
    <source>
        <strain evidence="1">WTNN_2</strain>
        <tissue evidence="1">Leaf</tissue>
    </source>
</reference>
<sequence length="97" mass="11146">MSAADPPPGKVSSSQNSFFFIISGCTEGKKERLEFGTRGHILRHKFIIIFFTFAAKLLSARQRLHFSHRQTYKITFCKPIFKNNIRNKSRAELSLVV</sequence>
<evidence type="ECO:0000313" key="2">
    <source>
        <dbReference type="Proteomes" id="UP001634393"/>
    </source>
</evidence>
<dbReference type="EMBL" id="JBJXBP010000008">
    <property type="protein sequence ID" value="KAL3813315.1"/>
    <property type="molecule type" value="Genomic_DNA"/>
</dbReference>
<keyword evidence="2" id="KW-1185">Reference proteome</keyword>
<comment type="caution">
    <text evidence="1">The sequence shown here is derived from an EMBL/GenBank/DDBJ whole genome shotgun (WGS) entry which is preliminary data.</text>
</comment>
<protein>
    <submittedName>
        <fullName evidence="1">Uncharacterized protein</fullName>
    </submittedName>
</protein>